<dbReference type="Gene3D" id="3.20.20.70">
    <property type="entry name" value="Aldolase class I"/>
    <property type="match status" value="1"/>
</dbReference>
<dbReference type="SUPFAM" id="SSF51569">
    <property type="entry name" value="Aldolase"/>
    <property type="match status" value="1"/>
</dbReference>
<dbReference type="EMBL" id="LBXL01000017">
    <property type="protein sequence ID" value="KKR29972.1"/>
    <property type="molecule type" value="Genomic_DNA"/>
</dbReference>
<dbReference type="AlphaFoldDB" id="A0A0G0SWG1"/>
<gene>
    <name evidence="1" type="ORF">UT61_C0017G0009</name>
</gene>
<evidence type="ECO:0008006" key="3">
    <source>
        <dbReference type="Google" id="ProtNLM"/>
    </source>
</evidence>
<dbReference type="InterPro" id="IPR013785">
    <property type="entry name" value="Aldolase_TIM"/>
</dbReference>
<organism evidence="1 2">
    <name type="scientific">Candidatus Woesebacteria bacterium GW2011_GWA1_39_8</name>
    <dbReference type="NCBI Taxonomy" id="1618552"/>
    <lineage>
        <taxon>Bacteria</taxon>
        <taxon>Candidatus Woeseibacteriota</taxon>
    </lineage>
</organism>
<comment type="caution">
    <text evidence="1">The sequence shown here is derived from an EMBL/GenBank/DDBJ whole genome shotgun (WGS) entry which is preliminary data.</text>
</comment>
<proteinExistence type="predicted"/>
<protein>
    <recommendedName>
        <fullName evidence="3">Phospho-2-dehydro-3-deoxyheptonate aldolase</fullName>
    </recommendedName>
</protein>
<sequence>MSERPNNYDIEVVTGPCSVDLELKRNLSGYYNLADMRVRNMHGEMQRGVYGTRVVPLKSRTIVKKDGTGMGVDFKHYFTVEEDIVVIRNPLPVDPPPGVVAAERIVKDTGLLVATEIMMPHIQLPYYENRIPSGKFLEWQPSVEGLGYPHLTMGEYARRNGWLHGIKNPKNLDVPLDTANNSDENVSSALQRQWSGLASFAQIPGNQIIFIHRGVDSPENRTWRSAPVHEIARKTKHSVPGAKLYFDPSHSCGPKLRDKVVETTIAAMKMQDGNNWLYDGILIEAGNSITDTDQHISHEELQGLLDELAKFRNLREPEAIEPKIHQGVRF</sequence>
<evidence type="ECO:0000313" key="1">
    <source>
        <dbReference type="EMBL" id="KKR29972.1"/>
    </source>
</evidence>
<reference evidence="1 2" key="1">
    <citation type="journal article" date="2015" name="Nature">
        <title>rRNA introns, odd ribosomes, and small enigmatic genomes across a large radiation of phyla.</title>
        <authorList>
            <person name="Brown C.T."/>
            <person name="Hug L.A."/>
            <person name="Thomas B.C."/>
            <person name="Sharon I."/>
            <person name="Castelle C.J."/>
            <person name="Singh A."/>
            <person name="Wilkins M.J."/>
            <person name="Williams K.H."/>
            <person name="Banfield J.F."/>
        </authorList>
    </citation>
    <scope>NUCLEOTIDE SEQUENCE [LARGE SCALE GENOMIC DNA]</scope>
</reference>
<dbReference type="Proteomes" id="UP000034793">
    <property type="component" value="Unassembled WGS sequence"/>
</dbReference>
<name>A0A0G0SWG1_9BACT</name>
<accession>A0A0G0SWG1</accession>
<evidence type="ECO:0000313" key="2">
    <source>
        <dbReference type="Proteomes" id="UP000034793"/>
    </source>
</evidence>